<protein>
    <submittedName>
        <fullName evidence="2">Stage II sporulation protein M</fullName>
    </submittedName>
</protein>
<keyword evidence="1" id="KW-0812">Transmembrane</keyword>
<sequence>MKRRPGPLEHTLRSHFQSQKSLYIFVTTLFMMGVIFGAVLVNSLDPSQKEGLLHYLGYFFQGLKDGTIAEPEVAFQHSLGDHLKTIGLMWILGLSVIGIPVLLVLLFLKGLVIGFTVGFLFSKLSWQGLWFAFVSIVPQNLLIIPSMIIITMAGIRFSITLIKNRLIHHRGAIYPHFVSFSLLVTGMAVVMLVSSAFEAYVSPVMMKEVVPTDITLNQNF</sequence>
<dbReference type="Proteomes" id="UP000633619">
    <property type="component" value="Unassembled WGS sequence"/>
</dbReference>
<accession>A0A8I1AAH1</accession>
<dbReference type="RefSeq" id="WP_181731652.1">
    <property type="nucleotide sequence ID" value="NZ_JACEIR010000003.1"/>
</dbReference>
<keyword evidence="1" id="KW-1133">Transmembrane helix</keyword>
<keyword evidence="1" id="KW-0472">Membrane</keyword>
<reference evidence="2 3" key="1">
    <citation type="submission" date="2020-12" db="EMBL/GenBank/DDBJ databases">
        <title>WGS of Thermoactinomyces spp.</title>
        <authorList>
            <person name="Cheng K."/>
        </authorList>
    </citation>
    <scope>NUCLEOTIDE SEQUENCE [LARGE SCALE GENOMIC DNA]</scope>
    <source>
        <strain evidence="3">CICC 10671\DSM 43846</strain>
    </source>
</reference>
<feature type="transmembrane region" description="Helical" evidence="1">
    <location>
        <begin position="174"/>
        <end position="197"/>
    </location>
</feature>
<comment type="caution">
    <text evidence="2">The sequence shown here is derived from an EMBL/GenBank/DDBJ whole genome shotgun (WGS) entry which is preliminary data.</text>
</comment>
<gene>
    <name evidence="2" type="primary">spoIIM</name>
    <name evidence="2" type="ORF">I8U20_03480</name>
</gene>
<proteinExistence type="predicted"/>
<organism evidence="2 3">
    <name type="scientific">Thermoactinomyces intermedius</name>
    <dbReference type="NCBI Taxonomy" id="2024"/>
    <lineage>
        <taxon>Bacteria</taxon>
        <taxon>Bacillati</taxon>
        <taxon>Bacillota</taxon>
        <taxon>Bacilli</taxon>
        <taxon>Bacillales</taxon>
        <taxon>Thermoactinomycetaceae</taxon>
        <taxon>Thermoactinomyces</taxon>
    </lineage>
</organism>
<feature type="transmembrane region" description="Helical" evidence="1">
    <location>
        <begin position="142"/>
        <end position="162"/>
    </location>
</feature>
<feature type="transmembrane region" description="Helical" evidence="1">
    <location>
        <begin position="115"/>
        <end position="136"/>
    </location>
</feature>
<evidence type="ECO:0000313" key="3">
    <source>
        <dbReference type="Proteomes" id="UP000633619"/>
    </source>
</evidence>
<dbReference type="PIRSF" id="PIRSF038973">
    <property type="entry name" value="SpoIIM"/>
    <property type="match status" value="1"/>
</dbReference>
<feature type="transmembrane region" description="Helical" evidence="1">
    <location>
        <begin position="88"/>
        <end position="108"/>
    </location>
</feature>
<evidence type="ECO:0000313" key="2">
    <source>
        <dbReference type="EMBL" id="MBH8594386.1"/>
    </source>
</evidence>
<feature type="transmembrane region" description="Helical" evidence="1">
    <location>
        <begin position="21"/>
        <end position="41"/>
    </location>
</feature>
<keyword evidence="3" id="KW-1185">Reference proteome</keyword>
<dbReference type="NCBIfam" id="TIGR02831">
    <property type="entry name" value="spo_II_M"/>
    <property type="match status" value="1"/>
</dbReference>
<dbReference type="InterPro" id="IPR002798">
    <property type="entry name" value="SpoIIM-like"/>
</dbReference>
<dbReference type="InterPro" id="IPR014196">
    <property type="entry name" value="SpoIIM"/>
</dbReference>
<dbReference type="AlphaFoldDB" id="A0A8I1AAH1"/>
<name>A0A8I1AAH1_THEIN</name>
<evidence type="ECO:0000256" key="1">
    <source>
        <dbReference type="SAM" id="Phobius"/>
    </source>
</evidence>
<dbReference type="EMBL" id="JAECVW010000002">
    <property type="protein sequence ID" value="MBH8594386.1"/>
    <property type="molecule type" value="Genomic_DNA"/>
</dbReference>
<dbReference type="Pfam" id="PF01944">
    <property type="entry name" value="SpoIIM"/>
    <property type="match status" value="1"/>
</dbReference>